<name>A0ABQ6MC55_9STRA</name>
<accession>A0ABQ6MC55</accession>
<evidence type="ECO:0000313" key="3">
    <source>
        <dbReference type="Proteomes" id="UP001165060"/>
    </source>
</evidence>
<protein>
    <submittedName>
        <fullName evidence="2">Uncharacterized protein</fullName>
    </submittedName>
</protein>
<gene>
    <name evidence="2" type="ORF">TeGR_g2225</name>
</gene>
<reference evidence="2 3" key="1">
    <citation type="journal article" date="2023" name="Commun. Biol.">
        <title>Genome analysis of Parmales, the sister group of diatoms, reveals the evolutionary specialization of diatoms from phago-mixotrophs to photoautotrophs.</title>
        <authorList>
            <person name="Ban H."/>
            <person name="Sato S."/>
            <person name="Yoshikawa S."/>
            <person name="Yamada K."/>
            <person name="Nakamura Y."/>
            <person name="Ichinomiya M."/>
            <person name="Sato N."/>
            <person name="Blanc-Mathieu R."/>
            <person name="Endo H."/>
            <person name="Kuwata A."/>
            <person name="Ogata H."/>
        </authorList>
    </citation>
    <scope>NUCLEOTIDE SEQUENCE [LARGE SCALE GENOMIC DNA]</scope>
</reference>
<dbReference type="PANTHER" id="PTHR48148">
    <property type="entry name" value="KERATINOCYTE PROLINE-RICH PROTEIN"/>
    <property type="match status" value="1"/>
</dbReference>
<feature type="non-terminal residue" evidence="2">
    <location>
        <position position="1125"/>
    </location>
</feature>
<organism evidence="2 3">
    <name type="scientific">Tetraparma gracilis</name>
    <dbReference type="NCBI Taxonomy" id="2962635"/>
    <lineage>
        <taxon>Eukaryota</taxon>
        <taxon>Sar</taxon>
        <taxon>Stramenopiles</taxon>
        <taxon>Ochrophyta</taxon>
        <taxon>Bolidophyceae</taxon>
        <taxon>Parmales</taxon>
        <taxon>Triparmaceae</taxon>
        <taxon>Tetraparma</taxon>
    </lineage>
</organism>
<feature type="region of interest" description="Disordered" evidence="1">
    <location>
        <begin position="620"/>
        <end position="646"/>
    </location>
</feature>
<dbReference type="Proteomes" id="UP001165060">
    <property type="component" value="Unassembled WGS sequence"/>
</dbReference>
<evidence type="ECO:0000313" key="2">
    <source>
        <dbReference type="EMBL" id="GMI23340.1"/>
    </source>
</evidence>
<feature type="region of interest" description="Disordered" evidence="1">
    <location>
        <begin position="216"/>
        <end position="235"/>
    </location>
</feature>
<dbReference type="PANTHER" id="PTHR48148:SF3">
    <property type="entry name" value="KERATINOCYTE PROLINE-RICH PROTEIN"/>
    <property type="match status" value="1"/>
</dbReference>
<proteinExistence type="predicted"/>
<keyword evidence="3" id="KW-1185">Reference proteome</keyword>
<evidence type="ECO:0000256" key="1">
    <source>
        <dbReference type="SAM" id="MobiDB-lite"/>
    </source>
</evidence>
<dbReference type="EMBL" id="BRYB01001329">
    <property type="protein sequence ID" value="GMI23340.1"/>
    <property type="molecule type" value="Genomic_DNA"/>
</dbReference>
<feature type="compositionally biased region" description="Pro residues" evidence="1">
    <location>
        <begin position="622"/>
        <end position="634"/>
    </location>
</feature>
<feature type="region of interest" description="Disordered" evidence="1">
    <location>
        <begin position="1"/>
        <end position="53"/>
    </location>
</feature>
<comment type="caution">
    <text evidence="2">The sequence shown here is derived from an EMBL/GenBank/DDBJ whole genome shotgun (WGS) entry which is preliminary data.</text>
</comment>
<sequence length="1125" mass="119624">MLGPPKTAKRARAPQRNATPAPQPKPKPNSVQSAPRTRPKSQPVRSKASKASSSMPAVASALHSLYSAYSRACPSSESSLVTLLRSCGLLASLTSHSEHLTFTKMNSLASSSWSDSGFYAIVQSLSHATQQLSKEQAVANTIHVFLLPLAAQLSQPPRGTAAAAASSWQPSPPSVDSGLSLSTSVLSSPPVVAQIVALEPELLALFRHYSSVRSVHHHTPQEAQTERKQPNAPLKQTVRKLSTMSLSEFMQFCSFLLPDSPLTATLPDLFSLTLESVAALRPYEATPVSPPHPNSHDASSTLTYPMFVELLLSLSLLSPPPSVAPGVDQTAAGFAALCSTLSDNMFLRATSLYSGLYAPFPAPLVSRLLAFLSDAGLLTSRLGHHEAARVILDKCGEELPPGVDVASPEPDPSDFDKVLLASLPVLAALSSAVADADVQPLLSALTSTFFLHPPPSPHSPPAPPASMLSPLHSPALLQYLAAGPLQPLRYVFLRYADRLPPALADCRSDAVRDEWKAALAVPGALALPYRAFEDFVEHFNIAPALISKADIAQRYLALLPPSLSPPSTPPSLTFSNFLALLSSVSLSSFPPSPAVPPPDYFTEPFVDLLSHMDPQTIMFLPPTAPPAPPPPPTPASETQTPFDTPFDDGPFGSDTATPLYAAAPPRTSEKSVEITAALHEFLANLPYRDALEQTFSMLASAESNLRPNSLPSQPSSFGSTDNGLSTVHGVTRRTLYAFCKNSSLLQSSRVSFGKLHSALRLAEVLQKHLDAATSGGAKTYDQPTKSFSRALKPTINPSRPRQTAAAKEASFFFGAAPFSIFLCKLALLRSGVSSSGDLRTFLTTFAVESSAALLHRSLVVMQMSCFPPDLAASSAAICDTIAAPLTEIFHYDVTSAMVENDETTKLAAAAVEAADCRVNGAVAVALLHLVGLSGATPFDSLQALTWATKSAQTALDAPSLLDYADFELSLGEFSLLLVKLAALTCNNDMKKEALVEHEQHEESMRRQLSPAWAARLNKEVAVEVFFTFFKMVCVKWAAKSKVGLTGTNACTAYVLRRRVFPVLAVDAKFLSKMIKPAVNDAMSVGLLRQHEGALEALFKRFATGAFAGVEVGFDDLGGGGGMGGG</sequence>